<reference evidence="2 3" key="1">
    <citation type="journal article" date="2012" name="Appl. Environ. Microbiol.">
        <title>Involvement of two latex-clearing proteins during rubber degradation and insights into the subsequent degradation pathway revealed by the genome sequence of Gordonia polyisoprenivorans strain VH2.</title>
        <authorList>
            <person name="Hiessl S."/>
            <person name="Schuldes J."/>
            <person name="Thurmer A."/>
            <person name="Halbsguth T."/>
            <person name="Broker D."/>
            <person name="Angelov A."/>
            <person name="Liebl W."/>
            <person name="Daniel R."/>
            <person name="Steinbuchel A."/>
        </authorList>
    </citation>
    <scope>NUCLEOTIDE SEQUENCE [LARGE SCALE GENOMIC DNA]</scope>
    <source>
        <strain evidence="3">DSM 44266 / VH2</strain>
        <plasmid evidence="2 3">p174</plasmid>
    </source>
</reference>
<keyword evidence="2" id="KW-0614">Plasmid</keyword>
<feature type="compositionally biased region" description="Basic and acidic residues" evidence="1">
    <location>
        <begin position="94"/>
        <end position="104"/>
    </location>
</feature>
<proteinExistence type="predicted"/>
<organism evidence="2 3">
    <name type="scientific">Gordonia polyisoprenivorans (strain DSM 44266 / VH2)</name>
    <dbReference type="NCBI Taxonomy" id="1112204"/>
    <lineage>
        <taxon>Bacteria</taxon>
        <taxon>Bacillati</taxon>
        <taxon>Actinomycetota</taxon>
        <taxon>Actinomycetes</taxon>
        <taxon>Mycobacteriales</taxon>
        <taxon>Gordoniaceae</taxon>
        <taxon>Gordonia</taxon>
    </lineage>
</organism>
<sequence length="104" mass="11705">MTIDRLPRQLVPVRYVHFETPNSYLRRLCTANSIDYAWMLVLVKKRRLSACTGATELGSVIAELGGPEPAMFESTYERGYTDTPTLAGRGTSRLRRESRASRAP</sequence>
<dbReference type="Proteomes" id="UP000009154">
    <property type="component" value="Plasmid p174"/>
</dbReference>
<geneLocation type="plasmid" evidence="2 3">
    <name>p174</name>
</geneLocation>
<feature type="region of interest" description="Disordered" evidence="1">
    <location>
        <begin position="75"/>
        <end position="104"/>
    </location>
</feature>
<dbReference type="EMBL" id="CP003120">
    <property type="protein sequence ID" value="AFA76175.1"/>
    <property type="molecule type" value="Genomic_DNA"/>
</dbReference>
<dbReference type="HOGENOM" id="CLU_2246166_0_0_11"/>
<accession>H6N5D0</accession>
<evidence type="ECO:0000256" key="1">
    <source>
        <dbReference type="SAM" id="MobiDB-lite"/>
    </source>
</evidence>
<keyword evidence="3" id="KW-1185">Reference proteome</keyword>
<dbReference type="AlphaFoldDB" id="H6N5D0"/>
<gene>
    <name evidence="2" type="ordered locus">GPOL_174p01560</name>
</gene>
<evidence type="ECO:0000313" key="3">
    <source>
        <dbReference type="Proteomes" id="UP000009154"/>
    </source>
</evidence>
<protein>
    <submittedName>
        <fullName evidence="2">Uncharacterized protein</fullName>
    </submittedName>
</protein>
<name>H6N5D0_GORPV</name>
<dbReference type="KEGG" id="gpo:GPOL_174p01560"/>
<evidence type="ECO:0000313" key="2">
    <source>
        <dbReference type="EMBL" id="AFA76175.1"/>
    </source>
</evidence>